<evidence type="ECO:0000313" key="3">
    <source>
        <dbReference type="Proteomes" id="UP000834106"/>
    </source>
</evidence>
<gene>
    <name evidence="2" type="ORF">FPE_LOCUS28372</name>
</gene>
<evidence type="ECO:0000256" key="1">
    <source>
        <dbReference type="SAM" id="MobiDB-lite"/>
    </source>
</evidence>
<name>A0AAD2E6V2_9LAMI</name>
<sequence>MIFGGPSSSPSSQNFLTPSSYIHQNTFSCQDLHPQQQFPNGPFTPTVPPTLISASSRKSIPPTHIQNVILSSQQHKKALHSILASKLTHLHIPASSSSTDPPPNFDFSELFVPSTSSPSSSSTSQRYTPIAASRCCCGFGWRWEGGGGEERREKGGDGNGVEELKN</sequence>
<feature type="region of interest" description="Disordered" evidence="1">
    <location>
        <begin position="142"/>
        <end position="166"/>
    </location>
</feature>
<dbReference type="EMBL" id="OU503052">
    <property type="protein sequence ID" value="CAI9780942.1"/>
    <property type="molecule type" value="Genomic_DNA"/>
</dbReference>
<evidence type="ECO:0000313" key="2">
    <source>
        <dbReference type="EMBL" id="CAI9780942.1"/>
    </source>
</evidence>
<feature type="region of interest" description="Disordered" evidence="1">
    <location>
        <begin position="93"/>
        <end position="125"/>
    </location>
</feature>
<accession>A0AAD2E6V2</accession>
<dbReference type="Proteomes" id="UP000834106">
    <property type="component" value="Chromosome 17"/>
</dbReference>
<feature type="compositionally biased region" description="Basic and acidic residues" evidence="1">
    <location>
        <begin position="148"/>
        <end position="166"/>
    </location>
</feature>
<organism evidence="2 3">
    <name type="scientific">Fraxinus pennsylvanica</name>
    <dbReference type="NCBI Taxonomy" id="56036"/>
    <lineage>
        <taxon>Eukaryota</taxon>
        <taxon>Viridiplantae</taxon>
        <taxon>Streptophyta</taxon>
        <taxon>Embryophyta</taxon>
        <taxon>Tracheophyta</taxon>
        <taxon>Spermatophyta</taxon>
        <taxon>Magnoliopsida</taxon>
        <taxon>eudicotyledons</taxon>
        <taxon>Gunneridae</taxon>
        <taxon>Pentapetalae</taxon>
        <taxon>asterids</taxon>
        <taxon>lamiids</taxon>
        <taxon>Lamiales</taxon>
        <taxon>Oleaceae</taxon>
        <taxon>Oleeae</taxon>
        <taxon>Fraxinus</taxon>
    </lineage>
</organism>
<proteinExistence type="predicted"/>
<dbReference type="AlphaFoldDB" id="A0AAD2E6V2"/>
<feature type="compositionally biased region" description="Low complexity" evidence="1">
    <location>
        <begin position="113"/>
        <end position="124"/>
    </location>
</feature>
<keyword evidence="3" id="KW-1185">Reference proteome</keyword>
<reference evidence="2" key="1">
    <citation type="submission" date="2023-05" db="EMBL/GenBank/DDBJ databases">
        <authorList>
            <person name="Huff M."/>
        </authorList>
    </citation>
    <scope>NUCLEOTIDE SEQUENCE</scope>
</reference>
<protein>
    <submittedName>
        <fullName evidence="2">Uncharacterized protein</fullName>
    </submittedName>
</protein>